<dbReference type="AlphaFoldDB" id="A0A6V7NY35"/>
<feature type="compositionally biased region" description="Basic residues" evidence="1">
    <location>
        <begin position="282"/>
        <end position="302"/>
    </location>
</feature>
<dbReference type="Gene3D" id="1.20.140.40">
    <property type="entry name" value="Invertase/pectin methylesterase inhibitor family protein"/>
    <property type="match status" value="1"/>
</dbReference>
<dbReference type="EMBL" id="LR862143">
    <property type="protein sequence ID" value="CAD1823296.1"/>
    <property type="molecule type" value="Genomic_DNA"/>
</dbReference>
<gene>
    <name evidence="3" type="ORF">CB5_LOCUS6507</name>
</gene>
<dbReference type="SUPFAM" id="SSF101148">
    <property type="entry name" value="Plant invertase/pectin methylesterase inhibitor"/>
    <property type="match status" value="1"/>
</dbReference>
<evidence type="ECO:0000259" key="2">
    <source>
        <dbReference type="Pfam" id="PF04043"/>
    </source>
</evidence>
<dbReference type="InterPro" id="IPR006501">
    <property type="entry name" value="Pectinesterase_inhib_dom"/>
</dbReference>
<feature type="domain" description="Pectinesterase inhibitor" evidence="2">
    <location>
        <begin position="1"/>
        <end position="52"/>
    </location>
</feature>
<feature type="region of interest" description="Disordered" evidence="1">
    <location>
        <begin position="261"/>
        <end position="309"/>
    </location>
</feature>
<protein>
    <recommendedName>
        <fullName evidence="2">Pectinesterase inhibitor domain-containing protein</fullName>
    </recommendedName>
</protein>
<dbReference type="InterPro" id="IPR035513">
    <property type="entry name" value="Invertase/methylesterase_inhib"/>
</dbReference>
<evidence type="ECO:0000256" key="1">
    <source>
        <dbReference type="SAM" id="MobiDB-lite"/>
    </source>
</evidence>
<sequence>MSNVRTWCSAALTDETTCLDGVAQAGGRQSRPRRARREVLVVAQVTSNTLALLNREIAMLPPSAIAPGARPLRARRQRRPGPLCRRSPRRRSPPRSGSGSGPVHDCLEKWPTASTASTMPPPSWPAPAPRPRRPTLSPTPPSSTLSACAHAQLRGLENTKRSRRHGVPLPLRPPPPPPFGWLVTTLFQTTGRALSDLSAVNLTSLNFSSVVLSLAIDALLVPYGFDLAASEIRPPVGVNITRVLVEARGFNVTASMLEHRRKRRAAARGALDGDAAEEGGGGRRRRRTRKRRERKRKKKNRVRNSVNFI</sequence>
<reference evidence="3" key="1">
    <citation type="submission" date="2020-07" db="EMBL/GenBank/DDBJ databases">
        <authorList>
            <person name="Lin J."/>
        </authorList>
    </citation>
    <scope>NUCLEOTIDE SEQUENCE</scope>
</reference>
<evidence type="ECO:0000313" key="3">
    <source>
        <dbReference type="EMBL" id="CAD1823296.1"/>
    </source>
</evidence>
<feature type="region of interest" description="Disordered" evidence="1">
    <location>
        <begin position="66"/>
        <end position="145"/>
    </location>
</feature>
<proteinExistence type="predicted"/>
<dbReference type="Pfam" id="PF04043">
    <property type="entry name" value="PMEI"/>
    <property type="match status" value="1"/>
</dbReference>
<feature type="compositionally biased region" description="Pro residues" evidence="1">
    <location>
        <begin position="119"/>
        <end position="129"/>
    </location>
</feature>
<accession>A0A6V7NY35</accession>
<dbReference type="GO" id="GO:0004857">
    <property type="term" value="F:enzyme inhibitor activity"/>
    <property type="evidence" value="ECO:0007669"/>
    <property type="project" value="InterPro"/>
</dbReference>
<organism evidence="3">
    <name type="scientific">Ananas comosus var. bracteatus</name>
    <name type="common">red pineapple</name>
    <dbReference type="NCBI Taxonomy" id="296719"/>
    <lineage>
        <taxon>Eukaryota</taxon>
        <taxon>Viridiplantae</taxon>
        <taxon>Streptophyta</taxon>
        <taxon>Embryophyta</taxon>
        <taxon>Tracheophyta</taxon>
        <taxon>Spermatophyta</taxon>
        <taxon>Magnoliopsida</taxon>
        <taxon>Liliopsida</taxon>
        <taxon>Poales</taxon>
        <taxon>Bromeliaceae</taxon>
        <taxon>Bromelioideae</taxon>
        <taxon>Ananas</taxon>
    </lineage>
</organism>
<name>A0A6V7NY35_ANACO</name>